<dbReference type="Gene3D" id="1.10.287.1490">
    <property type="match status" value="1"/>
</dbReference>
<proteinExistence type="predicted"/>
<feature type="coiled-coil region" evidence="1">
    <location>
        <begin position="53"/>
        <end position="167"/>
    </location>
</feature>
<dbReference type="Pfam" id="PF24481">
    <property type="entry name" value="CT398_CC"/>
    <property type="match status" value="1"/>
</dbReference>
<evidence type="ECO:0000313" key="4">
    <source>
        <dbReference type="EMBL" id="GAA4818211.1"/>
    </source>
</evidence>
<feature type="domain" description="CT398-like coiled coil hairpin" evidence="3">
    <location>
        <begin position="16"/>
        <end position="196"/>
    </location>
</feature>
<dbReference type="InterPro" id="IPR056003">
    <property type="entry name" value="CT398_CC_hairpin"/>
</dbReference>
<name>A0ABP9CSV2_9ACTN</name>
<evidence type="ECO:0000259" key="2">
    <source>
        <dbReference type="Pfam" id="PF02591"/>
    </source>
</evidence>
<sequence>MRVRAEPDVQRRLLDLAEIDTGLAQAAHRRRNLPEAQEALRIETERNAQKDAAVKVEMTLEDLDLDIRKLEGEVDAVRKRELRNADRLAAGGIPAKQLSEMEHENTSLQRRRGVLEDDLLAVMEQREAAGEDLDRAGAQVDVLDQELGEAQRLLREAEADLTASEESARARRAELLAAGLPDELLADYERQRENSGIGAALLRARRCGACRMEIDRAEIERIKAADPAEVVHCEECGAILVRTGESGLGTSAGA</sequence>
<comment type="caution">
    <text evidence="4">The sequence shown here is derived from an EMBL/GenBank/DDBJ whole genome shotgun (WGS) entry which is preliminary data.</text>
</comment>
<evidence type="ECO:0000256" key="1">
    <source>
        <dbReference type="SAM" id="Coils"/>
    </source>
</evidence>
<dbReference type="Proteomes" id="UP001500839">
    <property type="component" value="Unassembled WGS sequence"/>
</dbReference>
<keyword evidence="5" id="KW-1185">Reference proteome</keyword>
<dbReference type="EMBL" id="BAABKQ010000001">
    <property type="protein sequence ID" value="GAA4818211.1"/>
    <property type="molecule type" value="Genomic_DNA"/>
</dbReference>
<organism evidence="4 5">
    <name type="scientific">Tomitella cavernea</name>
    <dbReference type="NCBI Taxonomy" id="1387982"/>
    <lineage>
        <taxon>Bacteria</taxon>
        <taxon>Bacillati</taxon>
        <taxon>Actinomycetota</taxon>
        <taxon>Actinomycetes</taxon>
        <taxon>Mycobacteriales</taxon>
        <taxon>Tomitella</taxon>
    </lineage>
</organism>
<reference evidence="5" key="1">
    <citation type="journal article" date="2019" name="Int. J. Syst. Evol. Microbiol.">
        <title>The Global Catalogue of Microorganisms (GCM) 10K type strain sequencing project: providing services to taxonomists for standard genome sequencing and annotation.</title>
        <authorList>
            <consortium name="The Broad Institute Genomics Platform"/>
            <consortium name="The Broad Institute Genome Sequencing Center for Infectious Disease"/>
            <person name="Wu L."/>
            <person name="Ma J."/>
        </authorList>
    </citation>
    <scope>NUCLEOTIDE SEQUENCE [LARGE SCALE GENOMIC DNA]</scope>
    <source>
        <strain evidence="5">JCM 18542</strain>
    </source>
</reference>
<gene>
    <name evidence="4" type="ORF">GCM10023353_26540</name>
</gene>
<protein>
    <submittedName>
        <fullName evidence="4">C4-type zinc ribbon domain-containing protein</fullName>
    </submittedName>
</protein>
<evidence type="ECO:0000313" key="5">
    <source>
        <dbReference type="Proteomes" id="UP001500839"/>
    </source>
</evidence>
<keyword evidence="1" id="KW-0175">Coiled coil</keyword>
<feature type="domain" description="C4-type zinc ribbon" evidence="2">
    <location>
        <begin position="206"/>
        <end position="240"/>
    </location>
</feature>
<dbReference type="InterPro" id="IPR003743">
    <property type="entry name" value="Zf-RING_7"/>
</dbReference>
<evidence type="ECO:0000259" key="3">
    <source>
        <dbReference type="Pfam" id="PF24481"/>
    </source>
</evidence>
<dbReference type="Pfam" id="PF02591">
    <property type="entry name" value="Zn_ribbon_9"/>
    <property type="match status" value="1"/>
</dbReference>
<accession>A0ABP9CSV2</accession>